<keyword evidence="3" id="KW-0472">Membrane</keyword>
<gene>
    <name evidence="5" type="ORF">GCM10010466_18020</name>
</gene>
<dbReference type="InterPro" id="IPR001647">
    <property type="entry name" value="HTH_TetR"/>
</dbReference>
<reference evidence="6" key="1">
    <citation type="journal article" date="2019" name="Int. J. Syst. Evol. Microbiol.">
        <title>The Global Catalogue of Microorganisms (GCM) 10K type strain sequencing project: providing services to taxonomists for standard genome sequencing and annotation.</title>
        <authorList>
            <consortium name="The Broad Institute Genomics Platform"/>
            <consortium name="The Broad Institute Genome Sequencing Center for Infectious Disease"/>
            <person name="Wu L."/>
            <person name="Ma J."/>
        </authorList>
    </citation>
    <scope>NUCLEOTIDE SEQUENCE [LARGE SCALE GENOMIC DNA]</scope>
    <source>
        <strain evidence="6">JCM 9373</strain>
    </source>
</reference>
<sequence length="200" mass="21948">MPYDPQRTRQAILDAAVEEFSAHGLAGARVGRIAARAKVNKERLYGNFGSKEELFDIVLARELARLAEALPLTDDQAADLPAYALAVHDYHRDHPHFIRLVHWEGLERGSAVAAGHPERAAHYRSRVEALARAQGRGDLPAGVAPAQLLYGIFAMAVWWAAVPQLTMMITGNADEGERRRALAAMAARLAQREERSGRPG</sequence>
<evidence type="ECO:0000256" key="2">
    <source>
        <dbReference type="PROSITE-ProRule" id="PRU00335"/>
    </source>
</evidence>
<proteinExistence type="predicted"/>
<evidence type="ECO:0000256" key="1">
    <source>
        <dbReference type="ARBA" id="ARBA00023125"/>
    </source>
</evidence>
<dbReference type="Pfam" id="PF00440">
    <property type="entry name" value="TetR_N"/>
    <property type="match status" value="1"/>
</dbReference>
<dbReference type="PRINTS" id="PR00455">
    <property type="entry name" value="HTHTETR"/>
</dbReference>
<dbReference type="Gene3D" id="1.10.357.10">
    <property type="entry name" value="Tetracycline Repressor, domain 2"/>
    <property type="match status" value="1"/>
</dbReference>
<dbReference type="PANTHER" id="PTHR30328">
    <property type="entry name" value="TRANSCRIPTIONAL REPRESSOR"/>
    <property type="match status" value="1"/>
</dbReference>
<keyword evidence="3" id="KW-1133">Transmembrane helix</keyword>
<dbReference type="PANTHER" id="PTHR30328:SF54">
    <property type="entry name" value="HTH-TYPE TRANSCRIPTIONAL REPRESSOR SCO4008"/>
    <property type="match status" value="1"/>
</dbReference>
<evidence type="ECO:0000256" key="3">
    <source>
        <dbReference type="SAM" id="Phobius"/>
    </source>
</evidence>
<dbReference type="InterPro" id="IPR050109">
    <property type="entry name" value="HTH-type_TetR-like_transc_reg"/>
</dbReference>
<dbReference type="InterPro" id="IPR036271">
    <property type="entry name" value="Tet_transcr_reg_TetR-rel_C_sf"/>
</dbReference>
<evidence type="ECO:0000313" key="5">
    <source>
        <dbReference type="EMBL" id="GAA3127630.1"/>
    </source>
</evidence>
<dbReference type="RefSeq" id="WP_344857728.1">
    <property type="nucleotide sequence ID" value="NZ_BAAAUT010000011.1"/>
</dbReference>
<dbReference type="Pfam" id="PF17926">
    <property type="entry name" value="TetR_C_21"/>
    <property type="match status" value="1"/>
</dbReference>
<keyword evidence="3" id="KW-0812">Transmembrane</keyword>
<feature type="DNA-binding region" description="H-T-H motif" evidence="2">
    <location>
        <begin position="29"/>
        <end position="48"/>
    </location>
</feature>
<evidence type="ECO:0000259" key="4">
    <source>
        <dbReference type="PROSITE" id="PS50977"/>
    </source>
</evidence>
<dbReference type="Proteomes" id="UP001500320">
    <property type="component" value="Unassembled WGS sequence"/>
</dbReference>
<dbReference type="PROSITE" id="PS50977">
    <property type="entry name" value="HTH_TETR_2"/>
    <property type="match status" value="1"/>
</dbReference>
<evidence type="ECO:0000313" key="6">
    <source>
        <dbReference type="Proteomes" id="UP001500320"/>
    </source>
</evidence>
<dbReference type="InterPro" id="IPR009057">
    <property type="entry name" value="Homeodomain-like_sf"/>
</dbReference>
<dbReference type="SUPFAM" id="SSF48498">
    <property type="entry name" value="Tetracyclin repressor-like, C-terminal domain"/>
    <property type="match status" value="1"/>
</dbReference>
<name>A0ABP6MXH5_9ACTN</name>
<dbReference type="SUPFAM" id="SSF46689">
    <property type="entry name" value="Homeodomain-like"/>
    <property type="match status" value="1"/>
</dbReference>
<feature type="transmembrane region" description="Helical" evidence="3">
    <location>
        <begin position="148"/>
        <end position="170"/>
    </location>
</feature>
<keyword evidence="1 2" id="KW-0238">DNA-binding</keyword>
<dbReference type="EMBL" id="BAAAUT010000011">
    <property type="protein sequence ID" value="GAA3127630.1"/>
    <property type="molecule type" value="Genomic_DNA"/>
</dbReference>
<dbReference type="InterPro" id="IPR041467">
    <property type="entry name" value="Sco4008_C"/>
</dbReference>
<keyword evidence="6" id="KW-1185">Reference proteome</keyword>
<organism evidence="5 6">
    <name type="scientific">Planomonospora alba</name>
    <dbReference type="NCBI Taxonomy" id="161354"/>
    <lineage>
        <taxon>Bacteria</taxon>
        <taxon>Bacillati</taxon>
        <taxon>Actinomycetota</taxon>
        <taxon>Actinomycetes</taxon>
        <taxon>Streptosporangiales</taxon>
        <taxon>Streptosporangiaceae</taxon>
        <taxon>Planomonospora</taxon>
    </lineage>
</organism>
<protein>
    <submittedName>
        <fullName evidence="5">TetR family transcriptional regulator</fullName>
    </submittedName>
</protein>
<accession>A0ABP6MXH5</accession>
<comment type="caution">
    <text evidence="5">The sequence shown here is derived from an EMBL/GenBank/DDBJ whole genome shotgun (WGS) entry which is preliminary data.</text>
</comment>
<feature type="domain" description="HTH tetR-type" evidence="4">
    <location>
        <begin position="6"/>
        <end position="66"/>
    </location>
</feature>